<feature type="domain" description="Peptidase S8/S53" evidence="7">
    <location>
        <begin position="132"/>
        <end position="338"/>
    </location>
</feature>
<sequence length="345" mass="37306">MFLFLLNHAHLWKVLYVILLLVWQVQAQDKYIVVLKKASPLGNSTTTGQYKAHNITELLGEQQSIGDFRWLQGEFTEDALSQLRDNPEIEYILPDILVHTCDIQTNPPSWGIDRIDQVEGTDKKYHYPKSAGEGVTIYLIDTGVNINHTEFDGRAAWGPTLNGDIDGSDTNGHGTFVAGVAIGRNFGVAKHANLVSIKAIGSNGSGRLSDVLRGVHWVVGEHQRKVGQKSIINLSLSAKFNQAANDVIEAAISLGIHFVVAAGNAGEDACAYSPASVKGAIVVGALDKKDQIPSFSNIGSCIKIYAPGVDIRSAWNTSNTSTYQLSGTSMATPHVSQFTHRASIV</sequence>
<feature type="active site" description="Charge relay system" evidence="5">
    <location>
        <position position="329"/>
    </location>
</feature>
<evidence type="ECO:0000256" key="3">
    <source>
        <dbReference type="ARBA" id="ARBA00022801"/>
    </source>
</evidence>
<organism evidence="8 9">
    <name type="scientific">Basidiobolus meristosporus CBS 931.73</name>
    <dbReference type="NCBI Taxonomy" id="1314790"/>
    <lineage>
        <taxon>Eukaryota</taxon>
        <taxon>Fungi</taxon>
        <taxon>Fungi incertae sedis</taxon>
        <taxon>Zoopagomycota</taxon>
        <taxon>Entomophthoromycotina</taxon>
        <taxon>Basidiobolomycetes</taxon>
        <taxon>Basidiobolales</taxon>
        <taxon>Basidiobolaceae</taxon>
        <taxon>Basidiobolus</taxon>
    </lineage>
</organism>
<dbReference type="InterPro" id="IPR034193">
    <property type="entry name" value="PCSK9_ProteinaseK-like"/>
</dbReference>
<dbReference type="GO" id="GO:0005615">
    <property type="term" value="C:extracellular space"/>
    <property type="evidence" value="ECO:0007669"/>
    <property type="project" value="TreeGrafter"/>
</dbReference>
<dbReference type="OrthoDB" id="206201at2759"/>
<dbReference type="PROSITE" id="PS00136">
    <property type="entry name" value="SUBTILASE_ASP"/>
    <property type="match status" value="1"/>
</dbReference>
<feature type="active site" description="Charge relay system" evidence="5">
    <location>
        <position position="141"/>
    </location>
</feature>
<dbReference type="PRINTS" id="PR00723">
    <property type="entry name" value="SUBTILISIN"/>
</dbReference>
<dbReference type="CDD" id="cd04077">
    <property type="entry name" value="Peptidases_S8_PCSK9_ProteinaseK_like"/>
    <property type="match status" value="1"/>
</dbReference>
<evidence type="ECO:0000259" key="7">
    <source>
        <dbReference type="Pfam" id="PF00082"/>
    </source>
</evidence>
<dbReference type="Gene3D" id="3.40.50.200">
    <property type="entry name" value="Peptidase S8/S53 domain"/>
    <property type="match status" value="1"/>
</dbReference>
<gene>
    <name evidence="8" type="ORF">K493DRAFT_201276</name>
</gene>
<dbReference type="FunFam" id="3.40.50.200:FF:000007">
    <property type="entry name" value="Subtilisin-like serine protease"/>
    <property type="match status" value="1"/>
</dbReference>
<feature type="chain" id="PRO_5012960158" evidence="6">
    <location>
        <begin position="28"/>
        <end position="345"/>
    </location>
</feature>
<dbReference type="PROSITE" id="PS51892">
    <property type="entry name" value="SUBTILASE"/>
    <property type="match status" value="1"/>
</dbReference>
<protein>
    <submittedName>
        <fullName evidence="8">Subtilisin-like protein</fullName>
    </submittedName>
</protein>
<dbReference type="InterPro" id="IPR050131">
    <property type="entry name" value="Peptidase_S8_subtilisin-like"/>
</dbReference>
<dbReference type="PANTHER" id="PTHR43806:SF11">
    <property type="entry name" value="CEREVISIN-RELATED"/>
    <property type="match status" value="1"/>
</dbReference>
<comment type="similarity">
    <text evidence="1 5">Belongs to the peptidase S8 family.</text>
</comment>
<evidence type="ECO:0000313" key="9">
    <source>
        <dbReference type="Proteomes" id="UP000193498"/>
    </source>
</evidence>
<dbReference type="EMBL" id="MCFE01000003">
    <property type="protein sequence ID" value="ORY08121.1"/>
    <property type="molecule type" value="Genomic_DNA"/>
</dbReference>
<dbReference type="GO" id="GO:0004252">
    <property type="term" value="F:serine-type endopeptidase activity"/>
    <property type="evidence" value="ECO:0007669"/>
    <property type="project" value="UniProtKB-UniRule"/>
</dbReference>
<dbReference type="InterPro" id="IPR023827">
    <property type="entry name" value="Peptidase_S8_Asp-AS"/>
</dbReference>
<reference evidence="8 9" key="1">
    <citation type="submission" date="2016-07" db="EMBL/GenBank/DDBJ databases">
        <title>Pervasive Adenine N6-methylation of Active Genes in Fungi.</title>
        <authorList>
            <consortium name="DOE Joint Genome Institute"/>
            <person name="Mondo S.J."/>
            <person name="Dannebaum R.O."/>
            <person name="Kuo R.C."/>
            <person name="Labutti K."/>
            <person name="Haridas S."/>
            <person name="Kuo A."/>
            <person name="Salamov A."/>
            <person name="Ahrendt S.R."/>
            <person name="Lipzen A."/>
            <person name="Sullivan W."/>
            <person name="Andreopoulos W.B."/>
            <person name="Clum A."/>
            <person name="Lindquist E."/>
            <person name="Daum C."/>
            <person name="Ramamoorthy G.K."/>
            <person name="Gryganskyi A."/>
            <person name="Culley D."/>
            <person name="Magnuson J.K."/>
            <person name="James T.Y."/>
            <person name="O'Malley M.A."/>
            <person name="Stajich J.E."/>
            <person name="Spatafora J.W."/>
            <person name="Visel A."/>
            <person name="Grigoriev I.V."/>
        </authorList>
    </citation>
    <scope>NUCLEOTIDE SEQUENCE [LARGE SCALE GENOMIC DNA]</scope>
    <source>
        <strain evidence="8 9">CBS 931.73</strain>
    </source>
</reference>
<evidence type="ECO:0000256" key="5">
    <source>
        <dbReference type="PROSITE-ProRule" id="PRU01240"/>
    </source>
</evidence>
<dbReference type="Proteomes" id="UP000193498">
    <property type="component" value="Unassembled WGS sequence"/>
</dbReference>
<dbReference type="SUPFAM" id="SSF52743">
    <property type="entry name" value="Subtilisin-like"/>
    <property type="match status" value="1"/>
</dbReference>
<keyword evidence="2 5" id="KW-0645">Protease</keyword>
<keyword evidence="3 5" id="KW-0378">Hydrolase</keyword>
<evidence type="ECO:0000256" key="4">
    <source>
        <dbReference type="ARBA" id="ARBA00022825"/>
    </source>
</evidence>
<evidence type="ECO:0000313" key="8">
    <source>
        <dbReference type="EMBL" id="ORY08121.1"/>
    </source>
</evidence>
<proteinExistence type="inferred from homology"/>
<keyword evidence="4 5" id="KW-0720">Serine protease</keyword>
<name>A0A1Y1ZCY2_9FUNG</name>
<dbReference type="Pfam" id="PF00082">
    <property type="entry name" value="Peptidase_S8"/>
    <property type="match status" value="1"/>
</dbReference>
<dbReference type="InterPro" id="IPR037045">
    <property type="entry name" value="S8pro/Inhibitor_I9_sf"/>
</dbReference>
<evidence type="ECO:0000256" key="6">
    <source>
        <dbReference type="SAM" id="SignalP"/>
    </source>
</evidence>
<dbReference type="InParanoid" id="A0A1Y1ZCY2"/>
<keyword evidence="9" id="KW-1185">Reference proteome</keyword>
<dbReference type="PANTHER" id="PTHR43806">
    <property type="entry name" value="PEPTIDASE S8"/>
    <property type="match status" value="1"/>
</dbReference>
<dbReference type="InterPro" id="IPR036852">
    <property type="entry name" value="Peptidase_S8/S53_dom_sf"/>
</dbReference>
<accession>A0A1Y1ZCY2</accession>
<dbReference type="AlphaFoldDB" id="A0A1Y1ZCY2"/>
<dbReference type="InterPro" id="IPR000209">
    <property type="entry name" value="Peptidase_S8/S53_dom"/>
</dbReference>
<dbReference type="InterPro" id="IPR015500">
    <property type="entry name" value="Peptidase_S8_subtilisin-rel"/>
</dbReference>
<evidence type="ECO:0000256" key="2">
    <source>
        <dbReference type="ARBA" id="ARBA00022670"/>
    </source>
</evidence>
<keyword evidence="6" id="KW-0732">Signal</keyword>
<feature type="signal peptide" evidence="6">
    <location>
        <begin position="1"/>
        <end position="27"/>
    </location>
</feature>
<dbReference type="GO" id="GO:0006508">
    <property type="term" value="P:proteolysis"/>
    <property type="evidence" value="ECO:0007669"/>
    <property type="project" value="UniProtKB-KW"/>
</dbReference>
<dbReference type="SUPFAM" id="SSF54897">
    <property type="entry name" value="Protease propeptides/inhibitors"/>
    <property type="match status" value="1"/>
</dbReference>
<dbReference type="Gene3D" id="3.30.70.80">
    <property type="entry name" value="Peptidase S8 propeptide/proteinase inhibitor I9"/>
    <property type="match status" value="1"/>
</dbReference>
<comment type="caution">
    <text evidence="8">The sequence shown here is derived from an EMBL/GenBank/DDBJ whole genome shotgun (WGS) entry which is preliminary data.</text>
</comment>
<feature type="active site" description="Charge relay system" evidence="5">
    <location>
        <position position="173"/>
    </location>
</feature>
<evidence type="ECO:0000256" key="1">
    <source>
        <dbReference type="ARBA" id="ARBA00011073"/>
    </source>
</evidence>